<sequence>MIKYTVKIDGMQCGMCEAHVNDAVREAFPVKKVRSFHGKKQTVIFSEHPIDKQALEAAIGSAGYCVLSVTSEPYQKKGLFSSLKK</sequence>
<dbReference type="PROSITE" id="PS50846">
    <property type="entry name" value="HMA_2"/>
    <property type="match status" value="1"/>
</dbReference>
<evidence type="ECO:0000313" key="2">
    <source>
        <dbReference type="EMBL" id="HIQ79790.1"/>
    </source>
</evidence>
<dbReference type="Proteomes" id="UP000886787">
    <property type="component" value="Unassembled WGS sequence"/>
</dbReference>
<dbReference type="SUPFAM" id="SSF55008">
    <property type="entry name" value="HMA, heavy metal-associated domain"/>
    <property type="match status" value="1"/>
</dbReference>
<name>A0A9D1CUV1_9FIRM</name>
<evidence type="ECO:0000259" key="1">
    <source>
        <dbReference type="PROSITE" id="PS50846"/>
    </source>
</evidence>
<reference evidence="2" key="1">
    <citation type="submission" date="2020-10" db="EMBL/GenBank/DDBJ databases">
        <authorList>
            <person name="Gilroy R."/>
        </authorList>
    </citation>
    <scope>NUCLEOTIDE SEQUENCE</scope>
    <source>
        <strain evidence="2">ChiSjej1B19-3389</strain>
    </source>
</reference>
<dbReference type="CDD" id="cd00371">
    <property type="entry name" value="HMA"/>
    <property type="match status" value="1"/>
</dbReference>
<feature type="domain" description="HMA" evidence="1">
    <location>
        <begin position="2"/>
        <end position="67"/>
    </location>
</feature>
<accession>A0A9D1CUV1</accession>
<dbReference type="EMBL" id="DVFW01000004">
    <property type="protein sequence ID" value="HIQ79790.1"/>
    <property type="molecule type" value="Genomic_DNA"/>
</dbReference>
<protein>
    <submittedName>
        <fullName evidence="2">Heavy-metal-associated domain-containing protein</fullName>
    </submittedName>
</protein>
<reference evidence="2" key="2">
    <citation type="journal article" date="2021" name="PeerJ">
        <title>Extensive microbial diversity within the chicken gut microbiome revealed by metagenomics and culture.</title>
        <authorList>
            <person name="Gilroy R."/>
            <person name="Ravi A."/>
            <person name="Getino M."/>
            <person name="Pursley I."/>
            <person name="Horton D.L."/>
            <person name="Alikhan N.F."/>
            <person name="Baker D."/>
            <person name="Gharbi K."/>
            <person name="Hall N."/>
            <person name="Watson M."/>
            <person name="Adriaenssens E.M."/>
            <person name="Foster-Nyarko E."/>
            <person name="Jarju S."/>
            <person name="Secka A."/>
            <person name="Antonio M."/>
            <person name="Oren A."/>
            <person name="Chaudhuri R.R."/>
            <person name="La Ragione R."/>
            <person name="Hildebrand F."/>
            <person name="Pallen M.J."/>
        </authorList>
    </citation>
    <scope>NUCLEOTIDE SEQUENCE</scope>
    <source>
        <strain evidence="2">ChiSjej1B19-3389</strain>
    </source>
</reference>
<dbReference type="AlphaFoldDB" id="A0A9D1CUV1"/>
<evidence type="ECO:0000313" key="3">
    <source>
        <dbReference type="Proteomes" id="UP000886787"/>
    </source>
</evidence>
<organism evidence="2 3">
    <name type="scientific">Candidatus Scatavimonas merdigallinarum</name>
    <dbReference type="NCBI Taxonomy" id="2840914"/>
    <lineage>
        <taxon>Bacteria</taxon>
        <taxon>Bacillati</taxon>
        <taxon>Bacillota</taxon>
        <taxon>Clostridia</taxon>
        <taxon>Eubacteriales</taxon>
        <taxon>Oscillospiraceae</taxon>
        <taxon>Oscillospiraceae incertae sedis</taxon>
        <taxon>Candidatus Scatavimonas</taxon>
    </lineage>
</organism>
<comment type="caution">
    <text evidence="2">The sequence shown here is derived from an EMBL/GenBank/DDBJ whole genome shotgun (WGS) entry which is preliminary data.</text>
</comment>
<dbReference type="GO" id="GO:0046872">
    <property type="term" value="F:metal ion binding"/>
    <property type="evidence" value="ECO:0007669"/>
    <property type="project" value="InterPro"/>
</dbReference>
<dbReference type="Gene3D" id="3.30.70.100">
    <property type="match status" value="1"/>
</dbReference>
<dbReference type="InterPro" id="IPR006121">
    <property type="entry name" value="HMA_dom"/>
</dbReference>
<dbReference type="InterPro" id="IPR036163">
    <property type="entry name" value="HMA_dom_sf"/>
</dbReference>
<proteinExistence type="predicted"/>
<gene>
    <name evidence="2" type="ORF">IAD32_00705</name>
</gene>